<reference evidence="8 11" key="2">
    <citation type="submission" date="2023-08" db="EMBL/GenBank/DDBJ databases">
        <title>Genomic surveillance of Staphylococcus haemolyticus neonatal outbreak in southern France.</title>
        <authorList>
            <person name="Magnan C."/>
            <person name="Morsli M."/>
            <person name="Thiery B."/>
            <person name="Salipante F."/>
            <person name="Attar J."/>
            <person name="Massimo D.M."/>
            <person name="Ory J."/>
            <person name="Pantel A."/>
            <person name="Lavigne J.-P."/>
        </authorList>
    </citation>
    <scope>NUCLEOTIDE SEQUENCE [LARGE SCALE GENOMIC DNA]</scope>
    <source>
        <strain evidence="8 11">NSH026</strain>
    </source>
</reference>
<dbReference type="SUPFAM" id="SSF103473">
    <property type="entry name" value="MFS general substrate transporter"/>
    <property type="match status" value="1"/>
</dbReference>
<feature type="transmembrane region" description="Helical" evidence="6">
    <location>
        <begin position="104"/>
        <end position="126"/>
    </location>
</feature>
<feature type="domain" description="Major facilitator superfamily (MFS) profile" evidence="7">
    <location>
        <begin position="14"/>
        <end position="388"/>
    </location>
</feature>
<dbReference type="RefSeq" id="WP_046309712.1">
    <property type="nucleotide sequence ID" value="NZ_CAJCGJ010000015.1"/>
</dbReference>
<dbReference type="InterPro" id="IPR020846">
    <property type="entry name" value="MFS_dom"/>
</dbReference>
<evidence type="ECO:0000256" key="1">
    <source>
        <dbReference type="ARBA" id="ARBA00004651"/>
    </source>
</evidence>
<feature type="transmembrane region" description="Helical" evidence="6">
    <location>
        <begin position="166"/>
        <end position="188"/>
    </location>
</feature>
<dbReference type="PANTHER" id="PTHR23523:SF2">
    <property type="entry name" value="2-NITROIMIDAZOLE TRANSPORTER"/>
    <property type="match status" value="1"/>
</dbReference>
<dbReference type="InterPro" id="IPR052524">
    <property type="entry name" value="MFS_Cyanate_Porter"/>
</dbReference>
<dbReference type="PANTHER" id="PTHR23523">
    <property type="match status" value="1"/>
</dbReference>
<reference evidence="9 10" key="1">
    <citation type="submission" date="2017-11" db="EMBL/GenBank/DDBJ databases">
        <authorList>
            <person name="Founou R.C."/>
            <person name="Founou L."/>
            <person name="Allam M."/>
            <person name="Ismail A."/>
            <person name="Essack S.Y."/>
        </authorList>
    </citation>
    <scope>NUCLEOTIDE SEQUENCE [LARGE SCALE GENOMIC DNA]</scope>
    <source>
        <strain evidence="9 10">G811N2B1</strain>
    </source>
</reference>
<feature type="transmembrane region" description="Helical" evidence="6">
    <location>
        <begin position="209"/>
        <end position="233"/>
    </location>
</feature>
<keyword evidence="5 6" id="KW-0472">Membrane</keyword>
<name>A0A7Z1N777_STAHA</name>
<dbReference type="Proteomes" id="UP001269271">
    <property type="component" value="Unassembled WGS sequence"/>
</dbReference>
<dbReference type="AlphaFoldDB" id="A0A7Z1N777"/>
<protein>
    <submittedName>
        <fullName evidence="9">MFS transporter</fullName>
    </submittedName>
</protein>
<evidence type="ECO:0000259" key="7">
    <source>
        <dbReference type="PROSITE" id="PS50850"/>
    </source>
</evidence>
<sequence>MNLFRGRQLKNIKLILLIFIACLNLRMSIQSIPPVINLIQDDLNLSNVQSSFLTSIPVMCMGIFAFLVNRFKKKLGFNKSLLILLVLLGLFTLFRGMFPMYLLMIISTLGVGFCIAIIGPLISGFIKKEFPKNTGLLIGIYSLSMGLVAVIASGSVLSLTNLVNTWTIAISIWGIIPIFAALVWWFLLQRNSTQNEENIDSVKLPLKNINAWLLVIFFMLQSGLFYGVATWLVSFLKTIHWNDHSNIVALTTFTATQMIFSFVIPSLLDKYFSVNVWILVCNVILIIGSLLILLTNVSISVLVGIIFIAIATGGLFPIAMVLPINMTSTPSDTSSWTSLVQGFGYIFAGFVPIFMGLMNDKFQSKLLFPSEIILISILLLLFSLIIVKQRNKRELNF</sequence>
<dbReference type="EMBL" id="PGWX01000255">
    <property type="protein sequence ID" value="PPJ75615.1"/>
    <property type="molecule type" value="Genomic_DNA"/>
</dbReference>
<keyword evidence="2" id="KW-0813">Transport</keyword>
<feature type="transmembrane region" description="Helical" evidence="6">
    <location>
        <begin position="336"/>
        <end position="355"/>
    </location>
</feature>
<dbReference type="GO" id="GO:0005886">
    <property type="term" value="C:plasma membrane"/>
    <property type="evidence" value="ECO:0007669"/>
    <property type="project" value="UniProtKB-SubCell"/>
</dbReference>
<feature type="transmembrane region" description="Helical" evidence="6">
    <location>
        <begin position="49"/>
        <end position="68"/>
    </location>
</feature>
<dbReference type="Gene3D" id="1.20.1250.20">
    <property type="entry name" value="MFS general substrate transporter like domains"/>
    <property type="match status" value="2"/>
</dbReference>
<feature type="transmembrane region" description="Helical" evidence="6">
    <location>
        <begin position="301"/>
        <end position="324"/>
    </location>
</feature>
<accession>A0A7Z1N777</accession>
<dbReference type="PROSITE" id="PS50850">
    <property type="entry name" value="MFS"/>
    <property type="match status" value="1"/>
</dbReference>
<comment type="caution">
    <text evidence="9">The sequence shown here is derived from an EMBL/GenBank/DDBJ whole genome shotgun (WGS) entry which is preliminary data.</text>
</comment>
<dbReference type="EMBL" id="JAVSOO010000045">
    <property type="protein sequence ID" value="MDT4287647.1"/>
    <property type="molecule type" value="Genomic_DNA"/>
</dbReference>
<evidence type="ECO:0000313" key="11">
    <source>
        <dbReference type="Proteomes" id="UP001269271"/>
    </source>
</evidence>
<feature type="transmembrane region" description="Helical" evidence="6">
    <location>
        <begin position="138"/>
        <end position="160"/>
    </location>
</feature>
<gene>
    <name evidence="9" type="ORF">CV019_05350</name>
    <name evidence="8" type="ORF">RO950_11775</name>
</gene>
<dbReference type="InterPro" id="IPR036259">
    <property type="entry name" value="MFS_trans_sf"/>
</dbReference>
<evidence type="ECO:0000313" key="9">
    <source>
        <dbReference type="EMBL" id="PPJ75615.1"/>
    </source>
</evidence>
<evidence type="ECO:0000256" key="6">
    <source>
        <dbReference type="SAM" id="Phobius"/>
    </source>
</evidence>
<feature type="transmembrane region" description="Helical" evidence="6">
    <location>
        <begin position="367"/>
        <end position="387"/>
    </location>
</feature>
<organism evidence="9 10">
    <name type="scientific">Staphylococcus haemolyticus</name>
    <dbReference type="NCBI Taxonomy" id="1283"/>
    <lineage>
        <taxon>Bacteria</taxon>
        <taxon>Bacillati</taxon>
        <taxon>Bacillota</taxon>
        <taxon>Bacilli</taxon>
        <taxon>Bacillales</taxon>
        <taxon>Staphylococcaceae</taxon>
        <taxon>Staphylococcus</taxon>
    </lineage>
</organism>
<dbReference type="GO" id="GO:0022857">
    <property type="term" value="F:transmembrane transporter activity"/>
    <property type="evidence" value="ECO:0007669"/>
    <property type="project" value="InterPro"/>
</dbReference>
<feature type="transmembrane region" description="Helical" evidence="6">
    <location>
        <begin position="276"/>
        <end position="295"/>
    </location>
</feature>
<dbReference type="Proteomes" id="UP000238153">
    <property type="component" value="Unassembled WGS sequence"/>
</dbReference>
<evidence type="ECO:0000256" key="3">
    <source>
        <dbReference type="ARBA" id="ARBA00022692"/>
    </source>
</evidence>
<evidence type="ECO:0000256" key="2">
    <source>
        <dbReference type="ARBA" id="ARBA00022448"/>
    </source>
</evidence>
<keyword evidence="3 6" id="KW-0812">Transmembrane</keyword>
<evidence type="ECO:0000313" key="8">
    <source>
        <dbReference type="EMBL" id="MDT4287647.1"/>
    </source>
</evidence>
<proteinExistence type="predicted"/>
<dbReference type="Pfam" id="PF07690">
    <property type="entry name" value="MFS_1"/>
    <property type="match status" value="1"/>
</dbReference>
<keyword evidence="11" id="KW-1185">Reference proteome</keyword>
<dbReference type="InterPro" id="IPR011701">
    <property type="entry name" value="MFS"/>
</dbReference>
<keyword evidence="4 6" id="KW-1133">Transmembrane helix</keyword>
<evidence type="ECO:0000256" key="4">
    <source>
        <dbReference type="ARBA" id="ARBA00022989"/>
    </source>
</evidence>
<feature type="transmembrane region" description="Helical" evidence="6">
    <location>
        <begin position="80"/>
        <end position="98"/>
    </location>
</feature>
<evidence type="ECO:0000313" key="10">
    <source>
        <dbReference type="Proteomes" id="UP000238153"/>
    </source>
</evidence>
<feature type="transmembrane region" description="Helical" evidence="6">
    <location>
        <begin position="12"/>
        <end position="29"/>
    </location>
</feature>
<feature type="transmembrane region" description="Helical" evidence="6">
    <location>
        <begin position="245"/>
        <end position="264"/>
    </location>
</feature>
<evidence type="ECO:0000256" key="5">
    <source>
        <dbReference type="ARBA" id="ARBA00023136"/>
    </source>
</evidence>
<comment type="subcellular location">
    <subcellularLocation>
        <location evidence="1">Cell membrane</location>
        <topology evidence="1">Multi-pass membrane protein</topology>
    </subcellularLocation>
</comment>